<evidence type="ECO:0000313" key="2">
    <source>
        <dbReference type="Proteomes" id="UP000501705"/>
    </source>
</evidence>
<accession>A0A6G9XXU3</accession>
<dbReference type="RefSeq" id="WP_167464766.1">
    <property type="nucleotide sequence ID" value="NZ_CP046171.1"/>
</dbReference>
<reference evidence="1 2" key="1">
    <citation type="journal article" date="2019" name="ACS Chem. Biol.">
        <title>Identification and Mobilization of a Cryptic Antibiotic Biosynthesis Gene Locus from a Human-Pathogenic Nocardia Isolate.</title>
        <authorList>
            <person name="Herisse M."/>
            <person name="Ishida K."/>
            <person name="Porter J.L."/>
            <person name="Howden B."/>
            <person name="Hertweck C."/>
            <person name="Stinear T.P."/>
            <person name="Pidot S.J."/>
        </authorList>
    </citation>
    <scope>NUCLEOTIDE SEQUENCE [LARGE SCALE GENOMIC DNA]</scope>
    <source>
        <strain evidence="1 2">AUSMDU00024985</strain>
    </source>
</reference>
<organism evidence="1 2">
    <name type="scientific">Nocardia brasiliensis</name>
    <dbReference type="NCBI Taxonomy" id="37326"/>
    <lineage>
        <taxon>Bacteria</taxon>
        <taxon>Bacillati</taxon>
        <taxon>Actinomycetota</taxon>
        <taxon>Actinomycetes</taxon>
        <taxon>Mycobacteriales</taxon>
        <taxon>Nocardiaceae</taxon>
        <taxon>Nocardia</taxon>
    </lineage>
</organism>
<dbReference type="EMBL" id="CP046171">
    <property type="protein sequence ID" value="QIS05697.1"/>
    <property type="molecule type" value="Genomic_DNA"/>
</dbReference>
<dbReference type="AlphaFoldDB" id="A0A6G9XXU3"/>
<dbReference type="Proteomes" id="UP000501705">
    <property type="component" value="Chromosome"/>
</dbReference>
<evidence type="ECO:0000313" key="1">
    <source>
        <dbReference type="EMBL" id="QIS05697.1"/>
    </source>
</evidence>
<sequence length="94" mass="10522">MNPETVPTTFEAIVAQLPDAPACTLRFDTVPCRHRAEWFIRKRSCCHPAGVDFMCDTCHTRIDWMLTLGIEFECAGCGVRSDSFAELYPIAAPL</sequence>
<name>A0A6G9XXU3_NOCBR</name>
<gene>
    <name evidence="1" type="ORF">F5X71_28340</name>
</gene>
<protein>
    <submittedName>
        <fullName evidence="1">Uncharacterized protein</fullName>
    </submittedName>
</protein>
<proteinExistence type="predicted"/>